<dbReference type="Gene3D" id="6.20.330.10">
    <property type="match status" value="1"/>
</dbReference>
<evidence type="ECO:0000256" key="1">
    <source>
        <dbReference type="ARBA" id="ARBA00004370"/>
    </source>
</evidence>
<evidence type="ECO:0000256" key="4">
    <source>
        <dbReference type="ARBA" id="ARBA00022801"/>
    </source>
</evidence>
<gene>
    <name evidence="10" type="ORF">SAMN04487995_1252</name>
</gene>
<dbReference type="InterPro" id="IPR004635">
    <property type="entry name" value="Pept_S49_SppA"/>
</dbReference>
<comment type="similarity">
    <text evidence="2">Belongs to the peptidase S49 family.</text>
</comment>
<evidence type="ECO:0000313" key="10">
    <source>
        <dbReference type="EMBL" id="SEI54178.1"/>
    </source>
</evidence>
<feature type="active site" description="Nucleophile" evidence="7">
    <location>
        <position position="386"/>
    </location>
</feature>
<proteinExistence type="inferred from homology"/>
<dbReference type="SUPFAM" id="SSF52096">
    <property type="entry name" value="ClpP/crotonase"/>
    <property type="match status" value="2"/>
</dbReference>
<comment type="subcellular location">
    <subcellularLocation>
        <location evidence="1">Membrane</location>
    </subcellularLocation>
</comment>
<keyword evidence="3 10" id="KW-0645">Protease</keyword>
<dbReference type="RefSeq" id="WP_090333448.1">
    <property type="nucleotide sequence ID" value="NZ_FNXY01000002.1"/>
</dbReference>
<dbReference type="CDD" id="cd07023">
    <property type="entry name" value="S49_Sppa_N_C"/>
    <property type="match status" value="1"/>
</dbReference>
<organism evidence="10 11">
    <name type="scientific">Dyadobacter koreensis</name>
    <dbReference type="NCBI Taxonomy" id="408657"/>
    <lineage>
        <taxon>Bacteria</taxon>
        <taxon>Pseudomonadati</taxon>
        <taxon>Bacteroidota</taxon>
        <taxon>Cytophagia</taxon>
        <taxon>Cytophagales</taxon>
        <taxon>Spirosomataceae</taxon>
        <taxon>Dyadobacter</taxon>
    </lineage>
</organism>
<keyword evidence="8" id="KW-1133">Transmembrane helix</keyword>
<feature type="domain" description="Peptidase S49" evidence="9">
    <location>
        <begin position="370"/>
        <end position="522"/>
    </location>
</feature>
<accession>A0A1H6RE96</accession>
<dbReference type="InterPro" id="IPR004634">
    <property type="entry name" value="Pept_S49_pIV"/>
</dbReference>
<dbReference type="PANTHER" id="PTHR33209:SF1">
    <property type="entry name" value="PEPTIDASE S49 DOMAIN-CONTAINING PROTEIN"/>
    <property type="match status" value="1"/>
</dbReference>
<dbReference type="Pfam" id="PF01343">
    <property type="entry name" value="Peptidase_S49"/>
    <property type="match status" value="2"/>
</dbReference>
<name>A0A1H6RE96_9BACT</name>
<dbReference type="EMBL" id="FNXY01000002">
    <property type="protein sequence ID" value="SEI54178.1"/>
    <property type="molecule type" value="Genomic_DNA"/>
</dbReference>
<evidence type="ECO:0000256" key="7">
    <source>
        <dbReference type="PIRSR" id="PIRSR001217-1"/>
    </source>
</evidence>
<keyword evidence="8" id="KW-0812">Transmembrane</keyword>
<evidence type="ECO:0000259" key="9">
    <source>
        <dbReference type="Pfam" id="PF01343"/>
    </source>
</evidence>
<dbReference type="Proteomes" id="UP000199532">
    <property type="component" value="Unassembled WGS sequence"/>
</dbReference>
<reference evidence="10 11" key="1">
    <citation type="submission" date="2016-10" db="EMBL/GenBank/DDBJ databases">
        <authorList>
            <person name="de Groot N.N."/>
        </authorList>
    </citation>
    <scope>NUCLEOTIDE SEQUENCE [LARGE SCALE GENOMIC DNA]</scope>
    <source>
        <strain evidence="10 11">DSM 19938</strain>
    </source>
</reference>
<dbReference type="STRING" id="408657.SAMN04487995_1252"/>
<evidence type="ECO:0000256" key="3">
    <source>
        <dbReference type="ARBA" id="ARBA00022670"/>
    </source>
</evidence>
<protein>
    <submittedName>
        <fullName evidence="10">Protease-4</fullName>
    </submittedName>
</protein>
<feature type="transmembrane region" description="Helical" evidence="8">
    <location>
        <begin position="7"/>
        <end position="33"/>
    </location>
</feature>
<keyword evidence="6 8" id="KW-0472">Membrane</keyword>
<evidence type="ECO:0000256" key="5">
    <source>
        <dbReference type="ARBA" id="ARBA00022825"/>
    </source>
</evidence>
<evidence type="ECO:0000256" key="6">
    <source>
        <dbReference type="ARBA" id="ARBA00023136"/>
    </source>
</evidence>
<dbReference type="CDD" id="cd07018">
    <property type="entry name" value="S49_SppA_67K_type"/>
    <property type="match status" value="1"/>
</dbReference>
<dbReference type="NCBIfam" id="TIGR00705">
    <property type="entry name" value="SppA_67K"/>
    <property type="match status" value="1"/>
</dbReference>
<evidence type="ECO:0000256" key="8">
    <source>
        <dbReference type="SAM" id="Phobius"/>
    </source>
</evidence>
<keyword evidence="5" id="KW-0720">Serine protease</keyword>
<dbReference type="AlphaFoldDB" id="A0A1H6RE96"/>
<dbReference type="InterPro" id="IPR002142">
    <property type="entry name" value="Peptidase_S49"/>
</dbReference>
<evidence type="ECO:0000313" key="11">
    <source>
        <dbReference type="Proteomes" id="UP000199532"/>
    </source>
</evidence>
<feature type="domain" description="Peptidase S49" evidence="9">
    <location>
        <begin position="123"/>
        <end position="274"/>
    </location>
</feature>
<dbReference type="InterPro" id="IPR047217">
    <property type="entry name" value="S49_SppA_67K_type_N"/>
</dbReference>
<dbReference type="NCBIfam" id="TIGR00706">
    <property type="entry name" value="SppA_dom"/>
    <property type="match status" value="1"/>
</dbReference>
<keyword evidence="11" id="KW-1185">Reference proteome</keyword>
<dbReference type="GO" id="GO:0008236">
    <property type="term" value="F:serine-type peptidase activity"/>
    <property type="evidence" value="ECO:0007669"/>
    <property type="project" value="UniProtKB-KW"/>
</dbReference>
<keyword evidence="4" id="KW-0378">Hydrolase</keyword>
<dbReference type="Gene3D" id="3.90.226.10">
    <property type="entry name" value="2-enoyl-CoA Hydratase, Chain A, domain 1"/>
    <property type="match status" value="3"/>
</dbReference>
<dbReference type="GO" id="GO:0006465">
    <property type="term" value="P:signal peptide processing"/>
    <property type="evidence" value="ECO:0007669"/>
    <property type="project" value="InterPro"/>
</dbReference>
<dbReference type="InterPro" id="IPR047272">
    <property type="entry name" value="S49_SppA_C"/>
</dbReference>
<sequence length="588" mass="64978">MLQFFKYVLATLVGIFAFFVISIFILIGIGSMLSSEEKVVVEEKSVLKLDLNKPIQEIGVENPLADIGGPFAGNENVTGLKDIIDALKSAQKDSKIKGIYLKAEGPAAGWATLEEIRNQLLEFKKSKKFVVAYGESYSEKGYYLASVADKIYLNPAGGMEWNGMSAEYSFYKGTFDKLEIKPEVFRVGSFKSAIEMFSRENMSDSSKKQSAELIGAIYGNFLKNVSTSRSVPVDRLKNFADSLTIENPEAALKNKLVTNLGYWDEFETVIKKDLSIDADKNISYIGVDKYMKSDAKPEEGDFNNRVGVLVAEGEINSGKGSSESIGSDDFVKELKKIRDNDKIKAIVIRINSPGGSALASDVMWREIQLTAKKKPVIASMSDVAASGGYYMAMGCDKIVAQPNTITGSIGIFGLIFNVKDFMNNKLGVTFDAVKTSEHADWPTATRDMTEFEKSMIQKSVNEGYEKFTAKAAAGRKMPVEKLRSLAQGRVWSGVEAKANGLVDELGGVDDAIKIAAKAAKLKDGDYRVRYYPEKKKPFEELLSKMMDDSEEKAMDKNLGDLSSYVKMYKKLMNMGGTQTRMPFELVIR</sequence>
<dbReference type="PANTHER" id="PTHR33209">
    <property type="entry name" value="PROTEASE 4"/>
    <property type="match status" value="1"/>
</dbReference>
<dbReference type="PIRSF" id="PIRSF001217">
    <property type="entry name" value="Protease_4_SppA"/>
    <property type="match status" value="1"/>
</dbReference>
<dbReference type="GO" id="GO:0016020">
    <property type="term" value="C:membrane"/>
    <property type="evidence" value="ECO:0007669"/>
    <property type="project" value="UniProtKB-SubCell"/>
</dbReference>
<evidence type="ECO:0000256" key="2">
    <source>
        <dbReference type="ARBA" id="ARBA00008683"/>
    </source>
</evidence>
<feature type="active site" description="Proton donor/acceptor" evidence="7">
    <location>
        <position position="191"/>
    </location>
</feature>
<dbReference type="InterPro" id="IPR029045">
    <property type="entry name" value="ClpP/crotonase-like_dom_sf"/>
</dbReference>
<dbReference type="OrthoDB" id="9764363at2"/>